<comment type="caution">
    <text evidence="1">The sequence shown here is derived from an EMBL/GenBank/DDBJ whole genome shotgun (WGS) entry which is preliminary data.</text>
</comment>
<evidence type="ECO:0000313" key="1">
    <source>
        <dbReference type="EMBL" id="CAL1268233.1"/>
    </source>
</evidence>
<proteinExistence type="predicted"/>
<keyword evidence="2" id="KW-1185">Reference proteome</keyword>
<name>A0AAV1Z943_9ARAC</name>
<organism evidence="1 2">
    <name type="scientific">Larinioides sclopetarius</name>
    <dbReference type="NCBI Taxonomy" id="280406"/>
    <lineage>
        <taxon>Eukaryota</taxon>
        <taxon>Metazoa</taxon>
        <taxon>Ecdysozoa</taxon>
        <taxon>Arthropoda</taxon>
        <taxon>Chelicerata</taxon>
        <taxon>Arachnida</taxon>
        <taxon>Araneae</taxon>
        <taxon>Araneomorphae</taxon>
        <taxon>Entelegynae</taxon>
        <taxon>Araneoidea</taxon>
        <taxon>Araneidae</taxon>
        <taxon>Larinioides</taxon>
    </lineage>
</organism>
<protein>
    <submittedName>
        <fullName evidence="1">Uncharacterized protein</fullName>
    </submittedName>
</protein>
<dbReference type="EMBL" id="CAXIEN010000032">
    <property type="protein sequence ID" value="CAL1268233.1"/>
    <property type="molecule type" value="Genomic_DNA"/>
</dbReference>
<accession>A0AAV1Z943</accession>
<dbReference type="Proteomes" id="UP001497382">
    <property type="component" value="Unassembled WGS sequence"/>
</dbReference>
<feature type="non-terminal residue" evidence="1">
    <location>
        <position position="173"/>
    </location>
</feature>
<gene>
    <name evidence="1" type="ORF">LARSCL_LOCUS4067</name>
</gene>
<reference evidence="1 2" key="1">
    <citation type="submission" date="2024-04" db="EMBL/GenBank/DDBJ databases">
        <authorList>
            <person name="Rising A."/>
            <person name="Reimegard J."/>
            <person name="Sonavane S."/>
            <person name="Akerstrom W."/>
            <person name="Nylinder S."/>
            <person name="Hedman E."/>
            <person name="Kallberg Y."/>
        </authorList>
    </citation>
    <scope>NUCLEOTIDE SEQUENCE [LARGE SCALE GENOMIC DNA]</scope>
</reference>
<sequence>MVAFCYVTNAFIKIGIEDKKKCHAFSFVKEEKHFIKYDDRNVTSQVSFEEVKDAIEENMLTSVDVHQCICSPSKTTSIISHRFECAPNILLIWCQRDSITLPMNGNILLSEILFLKTNAEEHKLQKVPYDLFGVTIGIEDKKKCHAFSFVKEDHFIKYDDRNVTSQVTFEEAT</sequence>
<evidence type="ECO:0000313" key="2">
    <source>
        <dbReference type="Proteomes" id="UP001497382"/>
    </source>
</evidence>
<dbReference type="AlphaFoldDB" id="A0AAV1Z943"/>